<dbReference type="PROSITE" id="PS51790">
    <property type="entry name" value="MSRB"/>
    <property type="match status" value="1"/>
</dbReference>
<dbReference type="FunFam" id="2.170.150.20:FF:000001">
    <property type="entry name" value="Peptide methionine sulfoxide reductase MsrB"/>
    <property type="match status" value="1"/>
</dbReference>
<evidence type="ECO:0000259" key="10">
    <source>
        <dbReference type="PROSITE" id="PS51790"/>
    </source>
</evidence>
<dbReference type="GO" id="GO:0033743">
    <property type="term" value="F:peptide-methionine (R)-S-oxide reductase activity"/>
    <property type="evidence" value="ECO:0007669"/>
    <property type="project" value="UniProtKB-UniRule"/>
</dbReference>
<keyword evidence="5 9" id="KW-0862">Zinc</keyword>
<keyword evidence="12" id="KW-1185">Reference proteome</keyword>
<feature type="binding site" evidence="9">
    <location>
        <position position="48"/>
    </location>
    <ligand>
        <name>Zn(2+)</name>
        <dbReference type="ChEBI" id="CHEBI:29105"/>
    </ligand>
</feature>
<dbReference type="Proteomes" id="UP000191110">
    <property type="component" value="Unassembled WGS sequence"/>
</dbReference>
<dbReference type="Pfam" id="PF01641">
    <property type="entry name" value="SelR"/>
    <property type="match status" value="1"/>
</dbReference>
<evidence type="ECO:0000256" key="9">
    <source>
        <dbReference type="HAMAP-Rule" id="MF_01400"/>
    </source>
</evidence>
<reference evidence="11 12" key="1">
    <citation type="submission" date="2016-11" db="EMBL/GenBank/DDBJ databases">
        <title>Mixed transmission modes and dynamic genome evolution in an obligate animal-bacterial symbiosis.</title>
        <authorList>
            <person name="Russell S.L."/>
            <person name="Corbett-Detig R.B."/>
            <person name="Cavanaugh C.M."/>
        </authorList>
    </citation>
    <scope>NUCLEOTIDE SEQUENCE [LARGE SCALE GENOMIC DNA]</scope>
    <source>
        <strain evidence="11">Sveles-Q1</strain>
    </source>
</reference>
<evidence type="ECO:0000256" key="4">
    <source>
        <dbReference type="ARBA" id="ARBA00022723"/>
    </source>
</evidence>
<feature type="active site" description="Nucleophile" evidence="9">
    <location>
        <position position="117"/>
    </location>
</feature>
<dbReference type="Gene3D" id="2.170.150.20">
    <property type="entry name" value="Peptide methionine sulfoxide reductase"/>
    <property type="match status" value="1"/>
</dbReference>
<evidence type="ECO:0000256" key="6">
    <source>
        <dbReference type="ARBA" id="ARBA00023002"/>
    </source>
</evidence>
<feature type="domain" description="MsrB" evidence="10">
    <location>
        <begin position="6"/>
        <end position="128"/>
    </location>
</feature>
<dbReference type="InterPro" id="IPR002579">
    <property type="entry name" value="Met_Sox_Rdtase_MsrB_dom"/>
</dbReference>
<gene>
    <name evidence="9" type="primary">msrB</name>
    <name evidence="11" type="ORF">BOW53_08985</name>
</gene>
<comment type="caution">
    <text evidence="11">The sequence shown here is derived from an EMBL/GenBank/DDBJ whole genome shotgun (WGS) entry which is preliminary data.</text>
</comment>
<dbReference type="NCBIfam" id="TIGR00357">
    <property type="entry name" value="peptide-methionine (R)-S-oxide reductase MsrB"/>
    <property type="match status" value="1"/>
</dbReference>
<evidence type="ECO:0000256" key="8">
    <source>
        <dbReference type="ARBA" id="ARBA00075819"/>
    </source>
</evidence>
<dbReference type="RefSeq" id="WP_078483748.1">
    <property type="nucleotide sequence ID" value="NZ_MPRL01000033.1"/>
</dbReference>
<proteinExistence type="inferred from homology"/>
<feature type="binding site" evidence="9">
    <location>
        <position position="45"/>
    </location>
    <ligand>
        <name>Zn(2+)</name>
        <dbReference type="ChEBI" id="CHEBI:29105"/>
    </ligand>
</feature>
<dbReference type="OrthoDB" id="9785497at2"/>
<dbReference type="EC" id="1.8.4.12" evidence="2 9"/>
<dbReference type="InterPro" id="IPR028427">
    <property type="entry name" value="Met_Sox_Rdtase_MsrB"/>
</dbReference>
<accession>A0A1T2L4W5</accession>
<protein>
    <recommendedName>
        <fullName evidence="3 9">Peptide methionine sulfoxide reductase MsrB</fullName>
        <ecNumber evidence="2 9">1.8.4.12</ecNumber>
    </recommendedName>
    <alternativeName>
        <fullName evidence="8 9">Peptide-methionine (R)-S-oxide reductase</fullName>
    </alternativeName>
</protein>
<keyword evidence="6 9" id="KW-0560">Oxidoreductase</keyword>
<comment type="similarity">
    <text evidence="1 9">Belongs to the MsrB Met sulfoxide reductase family.</text>
</comment>
<dbReference type="InterPro" id="IPR011057">
    <property type="entry name" value="Mss4-like_sf"/>
</dbReference>
<dbReference type="GO" id="GO:0005737">
    <property type="term" value="C:cytoplasm"/>
    <property type="evidence" value="ECO:0007669"/>
    <property type="project" value="TreeGrafter"/>
</dbReference>
<feature type="binding site" evidence="9">
    <location>
        <position position="97"/>
    </location>
    <ligand>
        <name>Zn(2+)</name>
        <dbReference type="ChEBI" id="CHEBI:29105"/>
    </ligand>
</feature>
<evidence type="ECO:0000313" key="11">
    <source>
        <dbReference type="EMBL" id="OOZ40080.1"/>
    </source>
</evidence>
<dbReference type="GO" id="GO:0006979">
    <property type="term" value="P:response to oxidative stress"/>
    <property type="evidence" value="ECO:0007669"/>
    <property type="project" value="InterPro"/>
</dbReference>
<dbReference type="PANTHER" id="PTHR10173:SF52">
    <property type="entry name" value="METHIONINE-R-SULFOXIDE REDUCTASE B1"/>
    <property type="match status" value="1"/>
</dbReference>
<comment type="catalytic activity">
    <reaction evidence="7 9">
        <text>L-methionyl-[protein] + [thioredoxin]-disulfide + H2O = L-methionyl-(R)-S-oxide-[protein] + [thioredoxin]-dithiol</text>
        <dbReference type="Rhea" id="RHEA:24164"/>
        <dbReference type="Rhea" id="RHEA-COMP:10698"/>
        <dbReference type="Rhea" id="RHEA-COMP:10700"/>
        <dbReference type="Rhea" id="RHEA-COMP:12313"/>
        <dbReference type="Rhea" id="RHEA-COMP:12314"/>
        <dbReference type="ChEBI" id="CHEBI:15377"/>
        <dbReference type="ChEBI" id="CHEBI:16044"/>
        <dbReference type="ChEBI" id="CHEBI:29950"/>
        <dbReference type="ChEBI" id="CHEBI:45764"/>
        <dbReference type="ChEBI" id="CHEBI:50058"/>
        <dbReference type="EC" id="1.8.4.12"/>
    </reaction>
</comment>
<sequence>MSNDDNEQWRDKLSRDQYRVCREKGTEPAFSGAYWDNKSEGIYRCACCNTELFRSDTKYDSGSGWPSFWDAVDPTRVEQHFDTSHGMRRVEITCANCGSHLGHLFEDGPQPTGQRYCVNSLSLEFEEDE</sequence>
<dbReference type="GO" id="GO:0008270">
    <property type="term" value="F:zinc ion binding"/>
    <property type="evidence" value="ECO:0007669"/>
    <property type="project" value="UniProtKB-UniRule"/>
</dbReference>
<evidence type="ECO:0000313" key="12">
    <source>
        <dbReference type="Proteomes" id="UP000191110"/>
    </source>
</evidence>
<evidence type="ECO:0000256" key="5">
    <source>
        <dbReference type="ARBA" id="ARBA00022833"/>
    </source>
</evidence>
<evidence type="ECO:0000256" key="7">
    <source>
        <dbReference type="ARBA" id="ARBA00048488"/>
    </source>
</evidence>
<dbReference type="HAMAP" id="MF_01400">
    <property type="entry name" value="MsrB"/>
    <property type="match status" value="1"/>
</dbReference>
<feature type="binding site" evidence="9">
    <location>
        <position position="94"/>
    </location>
    <ligand>
        <name>Zn(2+)</name>
        <dbReference type="ChEBI" id="CHEBI:29105"/>
    </ligand>
</feature>
<evidence type="ECO:0000256" key="1">
    <source>
        <dbReference type="ARBA" id="ARBA00007174"/>
    </source>
</evidence>
<organism evidence="11 12">
    <name type="scientific">Solemya pervernicosa gill symbiont</name>
    <dbReference type="NCBI Taxonomy" id="642797"/>
    <lineage>
        <taxon>Bacteria</taxon>
        <taxon>Pseudomonadati</taxon>
        <taxon>Pseudomonadota</taxon>
        <taxon>Gammaproteobacteria</taxon>
        <taxon>sulfur-oxidizing symbionts</taxon>
    </lineage>
</organism>
<dbReference type="AlphaFoldDB" id="A0A1T2L4W5"/>
<comment type="cofactor">
    <cofactor evidence="9">
        <name>Zn(2+)</name>
        <dbReference type="ChEBI" id="CHEBI:29105"/>
    </cofactor>
    <text evidence="9">Binds 1 zinc ion per subunit. The zinc ion is important for the structural integrity of the protein.</text>
</comment>
<dbReference type="PANTHER" id="PTHR10173">
    <property type="entry name" value="METHIONINE SULFOXIDE REDUCTASE"/>
    <property type="match status" value="1"/>
</dbReference>
<dbReference type="GO" id="GO:0030091">
    <property type="term" value="P:protein repair"/>
    <property type="evidence" value="ECO:0007669"/>
    <property type="project" value="InterPro"/>
</dbReference>
<keyword evidence="4 9" id="KW-0479">Metal-binding</keyword>
<dbReference type="SUPFAM" id="SSF51316">
    <property type="entry name" value="Mss4-like"/>
    <property type="match status" value="1"/>
</dbReference>
<dbReference type="EMBL" id="MPRL01000033">
    <property type="protein sequence ID" value="OOZ40080.1"/>
    <property type="molecule type" value="Genomic_DNA"/>
</dbReference>
<evidence type="ECO:0000256" key="2">
    <source>
        <dbReference type="ARBA" id="ARBA00012499"/>
    </source>
</evidence>
<name>A0A1T2L4W5_9GAMM</name>
<evidence type="ECO:0000256" key="3">
    <source>
        <dbReference type="ARBA" id="ARBA00021130"/>
    </source>
</evidence>